<accession>A0ABU5SWD0</accession>
<dbReference type="EMBL" id="JAYGHY010000027">
    <property type="protein sequence ID" value="MEA5442804.1"/>
    <property type="molecule type" value="Genomic_DNA"/>
</dbReference>
<proteinExistence type="predicted"/>
<sequence>MPSDLLDGNVWVAAAFAAHPAHHSAQAVLLQALPQVDLAAFAISSSTWMVTLDRDFRQFLGAGFDLELLQADSNGGS</sequence>
<protein>
    <recommendedName>
        <fullName evidence="3">PIN domain-containing protein</fullName>
    </recommendedName>
</protein>
<comment type="caution">
    <text evidence="1">The sequence shown here is derived from an EMBL/GenBank/DDBJ whole genome shotgun (WGS) entry which is preliminary data.</text>
</comment>
<dbReference type="RefSeq" id="WP_323356844.1">
    <property type="nucleotide sequence ID" value="NZ_JAYGHY010000027.1"/>
</dbReference>
<keyword evidence="2" id="KW-1185">Reference proteome</keyword>
<evidence type="ECO:0000313" key="1">
    <source>
        <dbReference type="EMBL" id="MEA5442804.1"/>
    </source>
</evidence>
<name>A0ABU5SWD0_9CYAN</name>
<organism evidence="1 2">
    <name type="scientific">Cyanobium gracile UHCC 0281</name>
    <dbReference type="NCBI Taxonomy" id="3110309"/>
    <lineage>
        <taxon>Bacteria</taxon>
        <taxon>Bacillati</taxon>
        <taxon>Cyanobacteriota</taxon>
        <taxon>Cyanophyceae</taxon>
        <taxon>Synechococcales</taxon>
        <taxon>Prochlorococcaceae</taxon>
        <taxon>Cyanobium</taxon>
    </lineage>
</organism>
<evidence type="ECO:0008006" key="3">
    <source>
        <dbReference type="Google" id="ProtNLM"/>
    </source>
</evidence>
<gene>
    <name evidence="1" type="ORF">VB739_09595</name>
</gene>
<reference evidence="1 2" key="1">
    <citation type="submission" date="2023-12" db="EMBL/GenBank/DDBJ databases">
        <title>Baltic Sea Cyanobacteria.</title>
        <authorList>
            <person name="Delbaje E."/>
            <person name="Fewer D.P."/>
            <person name="Shishido T.K."/>
        </authorList>
    </citation>
    <scope>NUCLEOTIDE SEQUENCE [LARGE SCALE GENOMIC DNA]</scope>
    <source>
        <strain evidence="1 2">UHCC 0281</strain>
    </source>
</reference>
<evidence type="ECO:0000313" key="2">
    <source>
        <dbReference type="Proteomes" id="UP001302329"/>
    </source>
</evidence>
<dbReference type="Proteomes" id="UP001302329">
    <property type="component" value="Unassembled WGS sequence"/>
</dbReference>